<name>A0A8H6MI88_9PEZI</name>
<proteinExistence type="predicted"/>
<protein>
    <submittedName>
        <fullName evidence="4">LysM domain-containing protein</fullName>
    </submittedName>
</protein>
<dbReference type="InterPro" id="IPR012334">
    <property type="entry name" value="Pectin_lyas_fold"/>
</dbReference>
<dbReference type="InterPro" id="IPR011050">
    <property type="entry name" value="Pectin_lyase_fold/virulence"/>
</dbReference>
<evidence type="ECO:0000256" key="1">
    <source>
        <dbReference type="SAM" id="MobiDB-lite"/>
    </source>
</evidence>
<evidence type="ECO:0000259" key="3">
    <source>
        <dbReference type="Pfam" id="PF12708"/>
    </source>
</evidence>
<evidence type="ECO:0000256" key="2">
    <source>
        <dbReference type="SAM" id="SignalP"/>
    </source>
</evidence>
<feature type="domain" description="Rhamnogalacturonase A/B/Epimerase-like pectate lyase" evidence="3">
    <location>
        <begin position="274"/>
        <end position="299"/>
    </location>
</feature>
<dbReference type="AlphaFoldDB" id="A0A8H6MI88"/>
<feature type="signal peptide" evidence="2">
    <location>
        <begin position="1"/>
        <end position="38"/>
    </location>
</feature>
<dbReference type="PANTHER" id="PTHR33928">
    <property type="entry name" value="POLYGALACTURONASE QRT3"/>
    <property type="match status" value="1"/>
</dbReference>
<gene>
    <name evidence="4" type="ORF">CSOJ01_15985</name>
</gene>
<feature type="domain" description="Rhamnogalacturonase A/B/Epimerase-like pectate lyase" evidence="3">
    <location>
        <begin position="334"/>
        <end position="476"/>
    </location>
</feature>
<dbReference type="Pfam" id="PF12708">
    <property type="entry name" value="Pect-lyase_RHGA_epim"/>
    <property type="match status" value="3"/>
</dbReference>
<feature type="domain" description="Rhamnogalacturonase A/B/Epimerase-like pectate lyase" evidence="3">
    <location>
        <begin position="629"/>
        <end position="676"/>
    </location>
</feature>
<dbReference type="GO" id="GO:0004650">
    <property type="term" value="F:polygalacturonase activity"/>
    <property type="evidence" value="ECO:0007669"/>
    <property type="project" value="InterPro"/>
</dbReference>
<sequence>MTAAAAAANTRAAPSLLRLRPWLWLWLWASLSPSPNHMNRPTLFRQDLASHGWNGKPAIIYWGETNGPNVLPHKAVPMASKRDAGAIDGDKMAFLKWVDKVPLEELLSPESGHRILRKSVMVNDTDDDVDASEAAMSMRAMGLDLDLASSLQESREKEGDEENDEEEESAEEQAEEHRGPRAPGGDGARVANPGPEEALPPPLIEITPELAAATALVAEAEALQVELGPGNGTATRKRHQQPQKKEKRAGTFWMEHIARRGTVPLGDDASYKVFRNVMDYGAKSDGVTDDTAAIQRAMDDGRREGLQRVDDEERNPISNMLTQFLQYTGGGLVADGLDQQWYINTANFYRQIRNLKIDVTQTRSAQKVAALHYQIAQATSLEYVELIAMPGTQQRSIFAEDGSGGMISDITFKGGEFGLSESFFAIHPNIRLIDGGNQQFTALRLKFDGCATGVHIIWDWGWIWKSITMTNTDVGFKLMREEKKPTAEARTRNRRQTGKNSVGSIGSASFIDSSFSNVGTVVLVAPIDTAPGKGSTGVVLDNVNFSGVGRGVDYSAGKVLLSGGSKRVDSWVTGPVYDSAGKREFSEGKEMRPYERELSLLDGLGGYYERPKPQYEDRSAGDFIHLKDFASGDGVTDDTACVQEALNRATSKVLFVNAGTYLITSTVTVPSGAKIVMFRVGNKGQTGDVEMQDLLFTTINPAAGAVLVEWNIKSSSPGAAALWECHVRIGGATGTKLNPAECPSIKS</sequence>
<feature type="non-terminal residue" evidence="4">
    <location>
        <position position="747"/>
    </location>
</feature>
<feature type="region of interest" description="Disordered" evidence="1">
    <location>
        <begin position="483"/>
        <end position="503"/>
    </location>
</feature>
<keyword evidence="2" id="KW-0732">Signal</keyword>
<dbReference type="SUPFAM" id="SSF51126">
    <property type="entry name" value="Pectin lyase-like"/>
    <property type="match status" value="2"/>
</dbReference>
<accession>A0A8H6MI88</accession>
<dbReference type="InterPro" id="IPR024535">
    <property type="entry name" value="RHGA/B-epi-like_pectate_lyase"/>
</dbReference>
<feature type="compositionally biased region" description="Basic residues" evidence="1">
    <location>
        <begin position="235"/>
        <end position="247"/>
    </location>
</feature>
<feature type="compositionally biased region" description="Acidic residues" evidence="1">
    <location>
        <begin position="159"/>
        <end position="174"/>
    </location>
</feature>
<feature type="region of interest" description="Disordered" evidence="1">
    <location>
        <begin position="151"/>
        <end position="202"/>
    </location>
</feature>
<comment type="caution">
    <text evidence="4">The sequence shown here is derived from an EMBL/GenBank/DDBJ whole genome shotgun (WGS) entry which is preliminary data.</text>
</comment>
<dbReference type="EMBL" id="WIGN01000888">
    <property type="protein sequence ID" value="KAF6782647.1"/>
    <property type="molecule type" value="Genomic_DNA"/>
</dbReference>
<dbReference type="PANTHER" id="PTHR33928:SF2">
    <property type="entry name" value="PECTATE LYASE SUPERFAMILY PROTEIN DOMAIN-CONTAINING PROTEIN-RELATED"/>
    <property type="match status" value="1"/>
</dbReference>
<keyword evidence="5" id="KW-1185">Reference proteome</keyword>
<dbReference type="InterPro" id="IPR039279">
    <property type="entry name" value="QRT3-like"/>
</dbReference>
<dbReference type="Gene3D" id="2.160.20.10">
    <property type="entry name" value="Single-stranded right-handed beta-helix, Pectin lyase-like"/>
    <property type="match status" value="4"/>
</dbReference>
<feature type="region of interest" description="Disordered" evidence="1">
    <location>
        <begin position="227"/>
        <end position="248"/>
    </location>
</feature>
<evidence type="ECO:0000313" key="4">
    <source>
        <dbReference type="EMBL" id="KAF6782647.1"/>
    </source>
</evidence>
<reference evidence="4 5" key="1">
    <citation type="journal article" date="2020" name="Phytopathology">
        <title>Genome Sequence Resources of Colletotrichum truncatum, C. plurivorum, C. musicola, and C. sojae: Four Species Pathogenic to Soybean (Glycine max).</title>
        <authorList>
            <person name="Rogerio F."/>
            <person name="Boufleur T.R."/>
            <person name="Ciampi-Guillardi M."/>
            <person name="Sukno S.A."/>
            <person name="Thon M.R."/>
            <person name="Massola Junior N.S."/>
            <person name="Baroncelli R."/>
        </authorList>
    </citation>
    <scope>NUCLEOTIDE SEQUENCE [LARGE SCALE GENOMIC DNA]</scope>
    <source>
        <strain evidence="4 5">LFN0009</strain>
    </source>
</reference>
<feature type="chain" id="PRO_5034060282" evidence="2">
    <location>
        <begin position="39"/>
        <end position="747"/>
    </location>
</feature>
<evidence type="ECO:0000313" key="5">
    <source>
        <dbReference type="Proteomes" id="UP000652219"/>
    </source>
</evidence>
<dbReference type="Proteomes" id="UP000652219">
    <property type="component" value="Unassembled WGS sequence"/>
</dbReference>
<organism evidence="4 5">
    <name type="scientific">Colletotrichum sojae</name>
    <dbReference type="NCBI Taxonomy" id="2175907"/>
    <lineage>
        <taxon>Eukaryota</taxon>
        <taxon>Fungi</taxon>
        <taxon>Dikarya</taxon>
        <taxon>Ascomycota</taxon>
        <taxon>Pezizomycotina</taxon>
        <taxon>Sordariomycetes</taxon>
        <taxon>Hypocreomycetidae</taxon>
        <taxon>Glomerellales</taxon>
        <taxon>Glomerellaceae</taxon>
        <taxon>Colletotrichum</taxon>
        <taxon>Colletotrichum orchidearum species complex</taxon>
    </lineage>
</organism>